<reference evidence="2" key="1">
    <citation type="submission" date="2020-08" db="EMBL/GenBank/DDBJ databases">
        <title>Genome sequencing and assembly of the red palm weevil Rhynchophorus ferrugineus.</title>
        <authorList>
            <person name="Dias G.B."/>
            <person name="Bergman C.M."/>
            <person name="Manee M."/>
        </authorList>
    </citation>
    <scope>NUCLEOTIDE SEQUENCE</scope>
    <source>
        <strain evidence="2">AA-2017</strain>
        <tissue evidence="2">Whole larva</tissue>
    </source>
</reference>
<feature type="signal peptide" evidence="1">
    <location>
        <begin position="1"/>
        <end position="19"/>
    </location>
</feature>
<accession>A0A834M7C5</accession>
<dbReference type="OrthoDB" id="6749586at2759"/>
<evidence type="ECO:0000256" key="1">
    <source>
        <dbReference type="SAM" id="SignalP"/>
    </source>
</evidence>
<keyword evidence="3" id="KW-1185">Reference proteome</keyword>
<protein>
    <submittedName>
        <fullName evidence="2">Uncharacterized protein</fullName>
    </submittedName>
</protein>
<proteinExistence type="predicted"/>
<name>A0A834M7C5_RHYFE</name>
<organism evidence="2 3">
    <name type="scientific">Rhynchophorus ferrugineus</name>
    <name type="common">Red palm weevil</name>
    <name type="synonym">Curculio ferrugineus</name>
    <dbReference type="NCBI Taxonomy" id="354439"/>
    <lineage>
        <taxon>Eukaryota</taxon>
        <taxon>Metazoa</taxon>
        <taxon>Ecdysozoa</taxon>
        <taxon>Arthropoda</taxon>
        <taxon>Hexapoda</taxon>
        <taxon>Insecta</taxon>
        <taxon>Pterygota</taxon>
        <taxon>Neoptera</taxon>
        <taxon>Endopterygota</taxon>
        <taxon>Coleoptera</taxon>
        <taxon>Polyphaga</taxon>
        <taxon>Cucujiformia</taxon>
        <taxon>Curculionidae</taxon>
        <taxon>Dryophthorinae</taxon>
        <taxon>Rhynchophorus</taxon>
    </lineage>
</organism>
<dbReference type="Proteomes" id="UP000625711">
    <property type="component" value="Unassembled WGS sequence"/>
</dbReference>
<comment type="caution">
    <text evidence="2">The sequence shown here is derived from an EMBL/GenBank/DDBJ whole genome shotgun (WGS) entry which is preliminary data.</text>
</comment>
<dbReference type="EMBL" id="JAACXV010014401">
    <property type="protein sequence ID" value="KAF7267689.1"/>
    <property type="molecule type" value="Genomic_DNA"/>
</dbReference>
<sequence length="135" mass="14072">MNAFVCGFVVLGAIAAASAGYVPLAASYVAAAPVAFLPAAKGLEGEYVPDNTEKLYDDGSYKPEARAIPLAPSPYGLTPAGSGLEGAYVQDLSEKLYDDGSYKPEAPGSGLEGAYVQDLSEKLYDDGSYKPELKH</sequence>
<keyword evidence="1" id="KW-0732">Signal</keyword>
<feature type="chain" id="PRO_5032715826" evidence="1">
    <location>
        <begin position="20"/>
        <end position="135"/>
    </location>
</feature>
<evidence type="ECO:0000313" key="3">
    <source>
        <dbReference type="Proteomes" id="UP000625711"/>
    </source>
</evidence>
<dbReference type="AlphaFoldDB" id="A0A834M7C5"/>
<evidence type="ECO:0000313" key="2">
    <source>
        <dbReference type="EMBL" id="KAF7267689.1"/>
    </source>
</evidence>
<gene>
    <name evidence="2" type="ORF">GWI33_019177</name>
</gene>